<feature type="domain" description="UvrD-like helicase C-terminal" evidence="11">
    <location>
        <begin position="488"/>
        <end position="751"/>
    </location>
</feature>
<dbReference type="InterPro" id="IPR027417">
    <property type="entry name" value="P-loop_NTPase"/>
</dbReference>
<sequence>MQSSYTIYNASAGSGKTYGLVKAYLKIILSDEKIDSFRRLLAITFTNKAVFEMKDRVIEMLTEFSDIKSLTEANSMFEELRQELKIAPEKLRSRSESVLKHILHNYAAFNISTIDGFNHQLIRNFAFDLQLNQFFEVQLDQKTILRTAVDNLMSRAGEDAEITQLLIDFSEDKMKEDKNWDTTKELLEVAEMLTKENHYTTLKELKEKTLSNFIALKKILQQKLSQSIETIRQITTDFFTLLNENDLDENIFSGKYMFNFFKKIQNDPKREPVWGANWQLNLETKPLYAESNKKGLNTALIDSLQPEFVRQFKTVQQQFGEYNFVKNALQYVVPLALLNRIQNEIELIKQEENILPIWEFNSVISNEITKQTIPFIYERIGERFQHYFIDEFQDTSELQWNNLKELISNVVSSEDMNQQQGSVLLVGDAKQSIYRWRGSKAEQFMDLYLNKKQPFTIGGIVVNLEENYRSLETIIDFNNKFFKFTSTFFESEEYQNLYANATQNYPEYKRNNQNFPIGYVDIRFVDVEQEEENYEEENIADELGYTPRELTYCKEVWETVKHANESGAKDEDITILVRKKREGLALASYLSAQGKKIISPDSLLLKNVPSIRFLISLLRAVQNPDSKELKVNMLFDFISVKNTADVHNFITEYIDQPIDSFFEKYGFSLAQFNGYSLYEGMALAVNRFDLANDSDAYIASFLDIIFEFKNTNKGGISDFLLYWEENQDALSISSPEGLDAISIMTVHKSKGLSAPVIIYAFADSELVDTKKDTLWYPVDAENFGGFSHLLVRFNKGIINFETQSQEIINQHNEQNKLDQINVLYVAMTRPESFLYVITALPKSPKKQTYGTLLKEFAGLHISLLNQNEKIQCNVNENESHYTFGSPIFPQRKKQKQIGSDGFIKFQKDWKTPNYKIATGASLLWDTTRKEAIERGNLMHKLLAEIKYNSDIQKVLEKNLQNGTISQAQHELIEKQLIELLQRKEIQPYFTDRYTYYIEREFVDSNGNYFRPDRIAYSTQEKIAVIIDYKTGKPNEKDIQQMSYYANNLSLLGWNITQKILVYLNTSEIIFG</sequence>
<name>A0A0B7IGM4_9FLAO</name>
<accession>A0A0B7IGM4</accession>
<dbReference type="GO" id="GO:0005829">
    <property type="term" value="C:cytosol"/>
    <property type="evidence" value="ECO:0007669"/>
    <property type="project" value="TreeGrafter"/>
</dbReference>
<dbReference type="PANTHER" id="PTHR11070">
    <property type="entry name" value="UVRD / RECB / PCRA DNA HELICASE FAMILY MEMBER"/>
    <property type="match status" value="1"/>
</dbReference>
<evidence type="ECO:0000313" key="13">
    <source>
        <dbReference type="Proteomes" id="UP000045051"/>
    </source>
</evidence>
<comment type="catalytic activity">
    <reaction evidence="8">
        <text>ATP + H2O = ADP + phosphate + H(+)</text>
        <dbReference type="Rhea" id="RHEA:13065"/>
        <dbReference type="ChEBI" id="CHEBI:15377"/>
        <dbReference type="ChEBI" id="CHEBI:15378"/>
        <dbReference type="ChEBI" id="CHEBI:30616"/>
        <dbReference type="ChEBI" id="CHEBI:43474"/>
        <dbReference type="ChEBI" id="CHEBI:456216"/>
        <dbReference type="EC" id="5.6.2.4"/>
    </reaction>
</comment>
<proteinExistence type="predicted"/>
<evidence type="ECO:0000256" key="6">
    <source>
        <dbReference type="ARBA" id="ARBA00034617"/>
    </source>
</evidence>
<dbReference type="GO" id="GO:0005524">
    <property type="term" value="F:ATP binding"/>
    <property type="evidence" value="ECO:0007669"/>
    <property type="project" value="UniProtKB-UniRule"/>
</dbReference>
<keyword evidence="13" id="KW-1185">Reference proteome</keyword>
<evidence type="ECO:0000256" key="2">
    <source>
        <dbReference type="ARBA" id="ARBA00022801"/>
    </source>
</evidence>
<dbReference type="AlphaFoldDB" id="A0A0B7IGM4"/>
<dbReference type="EC" id="5.6.2.4" evidence="7"/>
<dbReference type="GO" id="GO:0016887">
    <property type="term" value="F:ATP hydrolysis activity"/>
    <property type="evidence" value="ECO:0007669"/>
    <property type="project" value="RHEA"/>
</dbReference>
<dbReference type="Proteomes" id="UP000045051">
    <property type="component" value="Unassembled WGS sequence"/>
</dbReference>
<dbReference type="Gene3D" id="1.10.3170.10">
    <property type="entry name" value="Recbcd, chain B, domain 2"/>
    <property type="match status" value="1"/>
</dbReference>
<dbReference type="PROSITE" id="PS51198">
    <property type="entry name" value="UVRD_HELICASE_ATP_BIND"/>
    <property type="match status" value="1"/>
</dbReference>
<dbReference type="Pfam" id="PF00580">
    <property type="entry name" value="UvrD-helicase"/>
    <property type="match status" value="1"/>
</dbReference>
<dbReference type="GO" id="GO:0043138">
    <property type="term" value="F:3'-5' DNA helicase activity"/>
    <property type="evidence" value="ECO:0007669"/>
    <property type="project" value="UniProtKB-EC"/>
</dbReference>
<comment type="catalytic activity">
    <reaction evidence="6">
        <text>Couples ATP hydrolysis with the unwinding of duplex DNA by translocating in the 3'-5' direction.</text>
        <dbReference type="EC" id="5.6.2.4"/>
    </reaction>
</comment>
<evidence type="ECO:0000256" key="8">
    <source>
        <dbReference type="ARBA" id="ARBA00048988"/>
    </source>
</evidence>
<keyword evidence="3 9" id="KW-0347">Helicase</keyword>
<evidence type="ECO:0000256" key="7">
    <source>
        <dbReference type="ARBA" id="ARBA00034808"/>
    </source>
</evidence>
<organism evidence="12 13">
    <name type="scientific">Capnocytophaga canis</name>
    <dbReference type="NCBI Taxonomy" id="1848903"/>
    <lineage>
        <taxon>Bacteria</taxon>
        <taxon>Pseudomonadati</taxon>
        <taxon>Bacteroidota</taxon>
        <taxon>Flavobacteriia</taxon>
        <taxon>Flavobacteriales</taxon>
        <taxon>Flavobacteriaceae</taxon>
        <taxon>Capnocytophaga</taxon>
    </lineage>
</organism>
<evidence type="ECO:0000259" key="11">
    <source>
        <dbReference type="PROSITE" id="PS51217"/>
    </source>
</evidence>
<dbReference type="GO" id="GO:0000725">
    <property type="term" value="P:recombinational repair"/>
    <property type="evidence" value="ECO:0007669"/>
    <property type="project" value="TreeGrafter"/>
</dbReference>
<dbReference type="InterPro" id="IPR014016">
    <property type="entry name" value="UvrD-like_ATP-bd"/>
</dbReference>
<evidence type="ECO:0000313" key="12">
    <source>
        <dbReference type="EMBL" id="CEN49739.1"/>
    </source>
</evidence>
<feature type="binding site" evidence="9">
    <location>
        <begin position="10"/>
        <end position="17"/>
    </location>
    <ligand>
        <name>ATP</name>
        <dbReference type="ChEBI" id="CHEBI:30616"/>
    </ligand>
</feature>
<dbReference type="Gene3D" id="3.40.50.300">
    <property type="entry name" value="P-loop containing nucleotide triphosphate hydrolases"/>
    <property type="match status" value="3"/>
</dbReference>
<evidence type="ECO:0000256" key="5">
    <source>
        <dbReference type="ARBA" id="ARBA00023235"/>
    </source>
</evidence>
<evidence type="ECO:0000256" key="9">
    <source>
        <dbReference type="PROSITE-ProRule" id="PRU00560"/>
    </source>
</evidence>
<dbReference type="GO" id="GO:0003677">
    <property type="term" value="F:DNA binding"/>
    <property type="evidence" value="ECO:0007669"/>
    <property type="project" value="InterPro"/>
</dbReference>
<evidence type="ECO:0000259" key="10">
    <source>
        <dbReference type="PROSITE" id="PS51198"/>
    </source>
</evidence>
<dbReference type="SUPFAM" id="SSF52540">
    <property type="entry name" value="P-loop containing nucleoside triphosphate hydrolases"/>
    <property type="match status" value="1"/>
</dbReference>
<dbReference type="PROSITE" id="PS51217">
    <property type="entry name" value="UVRD_HELICASE_CTER"/>
    <property type="match status" value="1"/>
</dbReference>
<dbReference type="InterPro" id="IPR014017">
    <property type="entry name" value="DNA_helicase_UvrD-like_C"/>
</dbReference>
<dbReference type="EMBL" id="CDOI01000206">
    <property type="protein sequence ID" value="CEN49739.1"/>
    <property type="molecule type" value="Genomic_DNA"/>
</dbReference>
<reference evidence="12 13" key="1">
    <citation type="submission" date="2015-01" db="EMBL/GenBank/DDBJ databases">
        <authorList>
            <person name="Xiang T."/>
            <person name="Song Y."/>
            <person name="Huang L."/>
            <person name="Wang B."/>
            <person name="Wu P."/>
        </authorList>
    </citation>
    <scope>NUCLEOTIDE SEQUENCE [LARGE SCALE GENOMIC DNA]</scope>
    <source>
        <strain evidence="12 13">CcD38</strain>
    </source>
</reference>
<keyword evidence="5" id="KW-0413">Isomerase</keyword>
<keyword evidence="1 9" id="KW-0547">Nucleotide-binding</keyword>
<keyword evidence="4 9" id="KW-0067">ATP-binding</keyword>
<gene>
    <name evidence="12" type="ORF">CCAND38_90030</name>
</gene>
<evidence type="ECO:0000256" key="1">
    <source>
        <dbReference type="ARBA" id="ARBA00022741"/>
    </source>
</evidence>
<dbReference type="InterPro" id="IPR000212">
    <property type="entry name" value="DNA_helicase_UvrD/REP"/>
</dbReference>
<dbReference type="Pfam" id="PF13361">
    <property type="entry name" value="UvrD_C"/>
    <property type="match status" value="1"/>
</dbReference>
<evidence type="ECO:0000256" key="3">
    <source>
        <dbReference type="ARBA" id="ARBA00022806"/>
    </source>
</evidence>
<feature type="domain" description="UvrD-like helicase ATP-binding" evidence="10">
    <location>
        <begin position="1"/>
        <end position="471"/>
    </location>
</feature>
<dbReference type="RefSeq" id="WP_042345481.1">
    <property type="nucleotide sequence ID" value="NZ_CDOI01000206.1"/>
</dbReference>
<dbReference type="PANTHER" id="PTHR11070:SF67">
    <property type="entry name" value="DNA 3'-5' HELICASE"/>
    <property type="match status" value="1"/>
</dbReference>
<keyword evidence="2 9" id="KW-0378">Hydrolase</keyword>
<protein>
    <recommendedName>
        <fullName evidence="7">DNA 3'-5' helicase</fullName>
        <ecNumber evidence="7">5.6.2.4</ecNumber>
    </recommendedName>
</protein>
<evidence type="ECO:0000256" key="4">
    <source>
        <dbReference type="ARBA" id="ARBA00022840"/>
    </source>
</evidence>